<dbReference type="Proteomes" id="UP000005615">
    <property type="component" value="Unassembled WGS sequence"/>
</dbReference>
<comment type="caution">
    <text evidence="1">The sequence shown here is derived from an EMBL/GenBank/DDBJ whole genome shotgun (WGS) entry which is preliminary data.</text>
</comment>
<dbReference type="PANTHER" id="PTHR32063:SF16">
    <property type="entry name" value="CATION EFFLUX SYSTEM (ACRB_ACRD_ACRF FAMILY)"/>
    <property type="match status" value="1"/>
</dbReference>
<keyword evidence="2" id="KW-1185">Reference proteome</keyword>
<dbReference type="GO" id="GO:0005886">
    <property type="term" value="C:plasma membrane"/>
    <property type="evidence" value="ECO:0007669"/>
    <property type="project" value="TreeGrafter"/>
</dbReference>
<evidence type="ECO:0000313" key="2">
    <source>
        <dbReference type="Proteomes" id="UP000005615"/>
    </source>
</evidence>
<proteinExistence type="predicted"/>
<dbReference type="PANTHER" id="PTHR32063">
    <property type="match status" value="1"/>
</dbReference>
<dbReference type="eggNOG" id="COG0841">
    <property type="taxonomic scope" value="Bacteria"/>
</dbReference>
<dbReference type="SUPFAM" id="SSF82714">
    <property type="entry name" value="Multidrug efflux transporter AcrB TolC docking domain, DN and DC subdomains"/>
    <property type="match status" value="2"/>
</dbReference>
<dbReference type="STRING" id="2518989.IMCC3088_628"/>
<protein>
    <submittedName>
        <fullName evidence="1">Multidrug resistance protein</fullName>
    </submittedName>
</protein>
<dbReference type="InterPro" id="IPR001036">
    <property type="entry name" value="Acrflvin-R"/>
</dbReference>
<dbReference type="InterPro" id="IPR027463">
    <property type="entry name" value="AcrB_DN_DC_subdom"/>
</dbReference>
<dbReference type="RefSeq" id="WP_009575011.1">
    <property type="nucleotide sequence ID" value="NZ_AEIG01000016.1"/>
</dbReference>
<organism evidence="1 2">
    <name type="scientific">Aequoribacter fuscus</name>
    <dbReference type="NCBI Taxonomy" id="2518989"/>
    <lineage>
        <taxon>Bacteria</taxon>
        <taxon>Pseudomonadati</taxon>
        <taxon>Pseudomonadota</taxon>
        <taxon>Gammaproteobacteria</taxon>
        <taxon>Cellvibrionales</taxon>
        <taxon>Halieaceae</taxon>
        <taxon>Aequoribacter</taxon>
    </lineage>
</organism>
<dbReference type="Gene3D" id="3.30.70.1440">
    <property type="entry name" value="Multidrug efflux transporter AcrB pore domain"/>
    <property type="match status" value="1"/>
</dbReference>
<dbReference type="Gene3D" id="3.30.70.1320">
    <property type="entry name" value="Multidrug efflux transporter AcrB pore domain like"/>
    <property type="match status" value="1"/>
</dbReference>
<accession>F3L016</accession>
<dbReference type="Pfam" id="PF00873">
    <property type="entry name" value="ACR_tran"/>
    <property type="match status" value="1"/>
</dbReference>
<sequence>MIERIIAVALQKGVAPFLFIAGLILGVVALAFMPREEEPQIVVPMIDVYIESPGLSATEVERQVVVPVEKLLSQIPGIEHVYSQSHPNRALVTLAFYVGQDREDSLLNTYNKLYANQDQVPPVVTAWQVRPVEVDDVPIVVYALTSTQPEMMGDFELRRLADEVASVLQGVQETSEVKVVGGRERVVQILFDPLRMAARQTTVLDVVNAISLSNAIVSAGSLSYGNQAIALESGDVLRSLDALKSLVVNVVGGDLVTLDDVATVKDGPPSKTSITWYESAVSLQGDVQPMVAISIAKQRGTNAVKVAEQLHSTMAELQRELIPAQVEVHTLRDYGVTANEKVTNLGSSLIFAVLTVVAFIGLFLGWRAAVIVALAVPVCYGMTLALDLVFDYTINRVTLFALILALGLLVDDPITGVDNITRKLQDGRGSVSDRIVAAIGEIKIPLLMSTVTIVLAFLPLAFITGMMGPYMAPMAFNVPLAVVASTLTAFFVTPWLAKVFLGNAALSETDEDWRSVDHNSFYARNMLALLRSTSRRRAVLWLLLMSFIVAILLPVFRLVPLKLLPFDNKNELQIVIDMPEGTALEATAAVASEASRIALSLPEVNAAAVFVGEPSPHDFNGLVRKHYLRQGSHLGDVRLTLLDKSARVHQSHAVVLRLREALEGLIDAHPEAVISVVEVPPGPPVMATLVAEVYGRTLTPYAEQQRAAELLAERFRAEPYVTQVDTSVGSAAPRLRFVTDKAKAAMSGIPTSDINSTVSIAHAGQVVGFMAAEREAQPLPLRLRLPIAERSRVEDLSTLLLKGRLGAVSEQRSAGLQAAPQNLVALGELGRFESVPLETPIYRKDLRPVVYVTAEISGRTPAEVIADITADKTDGTVELSNWQDRTFLASGGTQAWQVPDSVEIHWIGEGEWKITVDVFRDMGLAFAFALVAIYFVLRLQTGSIALTLLIMSSIPLTMIGIMPGFWLLNQFGERWIAGAPEPVLFTATAMIGMIALAGIVVRNSLILVDFIHQARAQGASVLDAVLSAGAVRMRPVLLTAGTTLLGNLVITLDPVFSGLAIAIIFGIVASTILTLVVVPVVYCMLYGPAIDDSPREIRHEQ</sequence>
<dbReference type="Gene3D" id="3.30.70.1430">
    <property type="entry name" value="Multidrug efflux transporter AcrB pore domain"/>
    <property type="match status" value="2"/>
</dbReference>
<dbReference type="Gene3D" id="3.30.2090.10">
    <property type="entry name" value="Multidrug efflux transporter AcrB TolC docking domain, DN and DC subdomains"/>
    <property type="match status" value="2"/>
</dbReference>
<dbReference type="SUPFAM" id="SSF82866">
    <property type="entry name" value="Multidrug efflux transporter AcrB transmembrane domain"/>
    <property type="match status" value="2"/>
</dbReference>
<dbReference type="GO" id="GO:0042910">
    <property type="term" value="F:xenobiotic transmembrane transporter activity"/>
    <property type="evidence" value="ECO:0007669"/>
    <property type="project" value="TreeGrafter"/>
</dbReference>
<dbReference type="SUPFAM" id="SSF82693">
    <property type="entry name" value="Multidrug efflux transporter AcrB pore domain, PN1, PN2, PC1 and PC2 subdomains"/>
    <property type="match status" value="3"/>
</dbReference>
<name>F3L016_9GAMM</name>
<dbReference type="AlphaFoldDB" id="F3L016"/>
<dbReference type="PRINTS" id="PR00702">
    <property type="entry name" value="ACRIFLAVINRP"/>
</dbReference>
<dbReference type="Gene3D" id="1.20.1640.10">
    <property type="entry name" value="Multidrug efflux transporter AcrB transmembrane domain"/>
    <property type="match status" value="2"/>
</dbReference>
<gene>
    <name evidence="1" type="ORF">IMCC3088_628</name>
</gene>
<evidence type="ECO:0000313" key="1">
    <source>
        <dbReference type="EMBL" id="EGG30382.1"/>
    </source>
</evidence>
<reference evidence="1 2" key="1">
    <citation type="journal article" date="2011" name="J. Bacteriol.">
        <title>Genome sequence of strain IMCC3088, a proteorhodopsin-containing marine bacterium belonging to the OM60/NOR5 clade.</title>
        <authorList>
            <person name="Jang Y."/>
            <person name="Oh H.M."/>
            <person name="Kang I."/>
            <person name="Lee K."/>
            <person name="Yang S.J."/>
            <person name="Cho J.C."/>
        </authorList>
    </citation>
    <scope>NUCLEOTIDE SEQUENCE [LARGE SCALE GENOMIC DNA]</scope>
    <source>
        <strain evidence="1 2">IMCC3088</strain>
    </source>
</reference>
<dbReference type="OrthoDB" id="9757940at2"/>
<dbReference type="EMBL" id="AEIG01000016">
    <property type="protein sequence ID" value="EGG30382.1"/>
    <property type="molecule type" value="Genomic_DNA"/>
</dbReference>